<keyword evidence="3" id="KW-0231">Viral genome packaging</keyword>
<dbReference type="InterPro" id="IPR006944">
    <property type="entry name" value="Phage/GTA_portal"/>
</dbReference>
<sequence length="506" mass="56530">MASQVVKIEKSISVLGHSLLKSESRQVADPQKETGQSEGRVIEPPYDPEKIAELVQLSSILPQCISAMVIGCERKYMLEQREDGVKTSDEEWSKVDTFFSNVDPEGRDDFLGLRKKLRTDRETFGYACMELIRNITGEMIGLRHIPAATMKMTPIGSALVECTVKKVVKGKIIEEKCTRRFRKFMQEVAGEKVWFKEWGDPRTMDYTSGDFLKDSTKSETAATEVIWLGNYNPASVYGRPRWVGCEYEVAGVRAASECNYSYFDNNAIPAAVITVSGGTVADETIDSIRSFMTDVTQQRGGANSVLIIEAVPAGTDNTYGGVPDARPAQTKIEIKSLRDVQQNDAQFLEYNKDAKSTIRSAFRLPPLLIGLSDDYTLATAKESLKQAEENVFAPEREEFDKQMNRILVYELGVATWSFKTVGIDVNDPEEVSALITVADATGALKVNEIRDKIGTLLGMDLEKLPDEFGELPRLFSQYVDNSNDLNNLNKSQLFKALWKIREGLKK</sequence>
<evidence type="ECO:0000313" key="5">
    <source>
        <dbReference type="EMBL" id="DAF94988.1"/>
    </source>
</evidence>
<evidence type="ECO:0000256" key="2">
    <source>
        <dbReference type="ARBA" id="ARBA00023009"/>
    </source>
</evidence>
<keyword evidence="2" id="KW-1160">Virus entry into host cell</keyword>
<dbReference type="EMBL" id="BK016102">
    <property type="protein sequence ID" value="DAF94988.1"/>
    <property type="molecule type" value="Genomic_DNA"/>
</dbReference>
<keyword evidence="1" id="KW-0118">Viral capsid assembly</keyword>
<protein>
    <submittedName>
        <fullName evidence="5">Portal protein</fullName>
    </submittedName>
</protein>
<reference evidence="5" key="1">
    <citation type="journal article" date="2021" name="Proc. Natl. Acad. Sci. U.S.A.">
        <title>A Catalog of Tens of Thousands of Viruses from Human Metagenomes Reveals Hidden Associations with Chronic Diseases.</title>
        <authorList>
            <person name="Tisza M.J."/>
            <person name="Buck C.B."/>
        </authorList>
    </citation>
    <scope>NUCLEOTIDE SEQUENCE</scope>
    <source>
        <strain evidence="5">CtQf419</strain>
    </source>
</reference>
<evidence type="ECO:0000256" key="1">
    <source>
        <dbReference type="ARBA" id="ARBA00022950"/>
    </source>
</evidence>
<dbReference type="Pfam" id="PF04860">
    <property type="entry name" value="Phage_portal"/>
    <property type="match status" value="1"/>
</dbReference>
<feature type="compositionally biased region" description="Basic and acidic residues" evidence="4">
    <location>
        <begin position="23"/>
        <end position="32"/>
    </location>
</feature>
<keyword evidence="1" id="KW-1188">Viral release from host cell</keyword>
<evidence type="ECO:0000256" key="4">
    <source>
        <dbReference type="SAM" id="MobiDB-lite"/>
    </source>
</evidence>
<name>A0A8S5UKP4_9CAUD</name>
<keyword evidence="2" id="KW-1171">Viral genome ejection through host cell envelope</keyword>
<keyword evidence="2" id="KW-1162">Viral penetration into host cytoplasm</keyword>
<accession>A0A8S5UKP4</accession>
<proteinExistence type="predicted"/>
<feature type="region of interest" description="Disordered" evidence="4">
    <location>
        <begin position="23"/>
        <end position="45"/>
    </location>
</feature>
<organism evidence="5">
    <name type="scientific">Myoviridae sp. ctQf419</name>
    <dbReference type="NCBI Taxonomy" id="2825102"/>
    <lineage>
        <taxon>Viruses</taxon>
        <taxon>Duplodnaviria</taxon>
        <taxon>Heunggongvirae</taxon>
        <taxon>Uroviricota</taxon>
        <taxon>Caudoviricetes</taxon>
    </lineage>
</organism>
<evidence type="ECO:0000256" key="3">
    <source>
        <dbReference type="ARBA" id="ARBA00023219"/>
    </source>
</evidence>